<comment type="caution">
    <text evidence="3">The sequence shown here is derived from an EMBL/GenBank/DDBJ whole genome shotgun (WGS) entry which is preliminary data.</text>
</comment>
<feature type="compositionally biased region" description="Low complexity" evidence="1">
    <location>
        <begin position="417"/>
        <end position="439"/>
    </location>
</feature>
<feature type="region of interest" description="Disordered" evidence="1">
    <location>
        <begin position="31"/>
        <end position="92"/>
    </location>
</feature>
<feature type="compositionally biased region" description="Basic and acidic residues" evidence="1">
    <location>
        <begin position="397"/>
        <end position="408"/>
    </location>
</feature>
<feature type="region of interest" description="Disordered" evidence="1">
    <location>
        <begin position="128"/>
        <end position="164"/>
    </location>
</feature>
<dbReference type="SUPFAM" id="SSF52833">
    <property type="entry name" value="Thioredoxin-like"/>
    <property type="match status" value="1"/>
</dbReference>
<feature type="compositionally biased region" description="Low complexity" evidence="1">
    <location>
        <begin position="128"/>
        <end position="146"/>
    </location>
</feature>
<name>A0ABN9UPV1_9DINO</name>
<feature type="compositionally biased region" description="Acidic residues" evidence="1">
    <location>
        <begin position="76"/>
        <end position="87"/>
    </location>
</feature>
<gene>
    <name evidence="3" type="ORF">PCOR1329_LOCUS49990</name>
</gene>
<evidence type="ECO:0000313" key="4">
    <source>
        <dbReference type="Proteomes" id="UP001189429"/>
    </source>
</evidence>
<dbReference type="EMBL" id="CAUYUJ010016056">
    <property type="protein sequence ID" value="CAK0861253.1"/>
    <property type="molecule type" value="Genomic_DNA"/>
</dbReference>
<reference evidence="3" key="1">
    <citation type="submission" date="2023-10" db="EMBL/GenBank/DDBJ databases">
        <authorList>
            <person name="Chen Y."/>
            <person name="Shah S."/>
            <person name="Dougan E. K."/>
            <person name="Thang M."/>
            <person name="Chan C."/>
        </authorList>
    </citation>
    <scope>NUCLEOTIDE SEQUENCE [LARGE SCALE GENOMIC DNA]</scope>
</reference>
<protein>
    <recommendedName>
        <fullName evidence="5">Thioredoxin domain-containing protein</fullName>
    </recommendedName>
</protein>
<sequence>MPAEAGALHYTQRELTDAIHTPWTLAQDWATPSPQRSIVPSPPSAAPQRRAALGRTAAPRARGRRAPRADMVFVEELPEDDGEDEGDGGAGLGFGPERLWACPRCGDQVPQRRRGAHEALWCSALNADGGDASSGESSSDAGAAAKRAGDRRQGSAPEGLRARRAGRAGLQGGLNFERRCPHGFHPQGCAQCAAGADTGCCGGGAASSGCCDAPGGGPDELAETSEGARRRARLSFFFLVLFVLPGCGALFLLAQEMLDPGVRRVAADDAGTVKDIFFGGKPWVVYCVNKRTGASTQHLPMLAKAAEILRPEGIKVAEVHCWNPLPTKRGPRTLAKRFRFQDRPPVSLFVAGDGKPQVLDSLAGSTGPGLARQAVAAAGAARGPRRSPAAARGGRSGRGERVGRRPRDEEDPPDEPGAPAGTAEAEDGAAAARRTTGQRWSTWTPERAAPAPTACARGSRGPAGGARHPGHDRAHLEKGRPGRSRRSSRRPPPAQPTAAALGSASRPPARVASVGVRAPAGGRVDGRPAAASASRRRPEYQRAPGARVEEQGKKRMN</sequence>
<evidence type="ECO:0008006" key="5">
    <source>
        <dbReference type="Google" id="ProtNLM"/>
    </source>
</evidence>
<keyword evidence="2" id="KW-1133">Transmembrane helix</keyword>
<keyword evidence="2" id="KW-0472">Membrane</keyword>
<dbReference type="InterPro" id="IPR036249">
    <property type="entry name" value="Thioredoxin-like_sf"/>
</dbReference>
<feature type="compositionally biased region" description="Low complexity" evidence="1">
    <location>
        <begin position="46"/>
        <end position="60"/>
    </location>
</feature>
<feature type="compositionally biased region" description="Low complexity" evidence="1">
    <location>
        <begin position="375"/>
        <end position="393"/>
    </location>
</feature>
<organism evidence="3 4">
    <name type="scientific">Prorocentrum cordatum</name>
    <dbReference type="NCBI Taxonomy" id="2364126"/>
    <lineage>
        <taxon>Eukaryota</taxon>
        <taxon>Sar</taxon>
        <taxon>Alveolata</taxon>
        <taxon>Dinophyceae</taxon>
        <taxon>Prorocentrales</taxon>
        <taxon>Prorocentraceae</taxon>
        <taxon>Prorocentrum</taxon>
    </lineage>
</organism>
<evidence type="ECO:0000256" key="2">
    <source>
        <dbReference type="SAM" id="Phobius"/>
    </source>
</evidence>
<feature type="compositionally biased region" description="Basic and acidic residues" evidence="1">
    <location>
        <begin position="469"/>
        <end position="480"/>
    </location>
</feature>
<feature type="compositionally biased region" description="Basic and acidic residues" evidence="1">
    <location>
        <begin position="547"/>
        <end position="557"/>
    </location>
</feature>
<evidence type="ECO:0000313" key="3">
    <source>
        <dbReference type="EMBL" id="CAK0861253.1"/>
    </source>
</evidence>
<keyword evidence="2" id="KW-0812">Transmembrane</keyword>
<accession>A0ABN9UPV1</accession>
<keyword evidence="4" id="KW-1185">Reference proteome</keyword>
<dbReference type="Proteomes" id="UP001189429">
    <property type="component" value="Unassembled WGS sequence"/>
</dbReference>
<feature type="region of interest" description="Disordered" evidence="1">
    <location>
        <begin position="375"/>
        <end position="557"/>
    </location>
</feature>
<feature type="transmembrane region" description="Helical" evidence="2">
    <location>
        <begin position="234"/>
        <end position="254"/>
    </location>
</feature>
<proteinExistence type="predicted"/>
<evidence type="ECO:0000256" key="1">
    <source>
        <dbReference type="SAM" id="MobiDB-lite"/>
    </source>
</evidence>